<dbReference type="SMART" id="SM00212">
    <property type="entry name" value="UBCc"/>
    <property type="match status" value="1"/>
</dbReference>
<proteinExistence type="predicted"/>
<dbReference type="InterPro" id="IPR000608">
    <property type="entry name" value="UBC"/>
</dbReference>
<dbReference type="InParanoid" id="A0A4S2MRV4"/>
<dbReference type="PROSITE" id="PS50127">
    <property type="entry name" value="UBC_2"/>
    <property type="match status" value="1"/>
</dbReference>
<dbReference type="EMBL" id="ML220145">
    <property type="protein sequence ID" value="TGZ78098.1"/>
    <property type="molecule type" value="Genomic_DNA"/>
</dbReference>
<dbReference type="Proteomes" id="UP000298138">
    <property type="component" value="Unassembled WGS sequence"/>
</dbReference>
<dbReference type="AlphaFoldDB" id="A0A4S2MRV4"/>
<keyword evidence="3" id="KW-1185">Reference proteome</keyword>
<dbReference type="SUPFAM" id="SSF54495">
    <property type="entry name" value="UBC-like"/>
    <property type="match status" value="1"/>
</dbReference>
<dbReference type="Pfam" id="PF00179">
    <property type="entry name" value="UQ_con"/>
    <property type="match status" value="1"/>
</dbReference>
<dbReference type="STRING" id="341454.A0A4S2MRV4"/>
<dbReference type="OrthoDB" id="5596422at2759"/>
<evidence type="ECO:0000313" key="2">
    <source>
        <dbReference type="EMBL" id="TGZ78098.1"/>
    </source>
</evidence>
<dbReference type="InterPro" id="IPR016135">
    <property type="entry name" value="UBQ-conjugating_enzyme/RWD"/>
</dbReference>
<evidence type="ECO:0000313" key="3">
    <source>
        <dbReference type="Proteomes" id="UP000298138"/>
    </source>
</evidence>
<sequence>MTHHPLTALPAFRHQNLLIEFASLKHAAPRGIYLSLTPNNATVWHGVMFIRRGLYRGAILRFTLTFPFAYPSTPLDIILVTRVFHPLVSPKHGKFSIPGHPAPQDVLEALERFKSAFEDEGELERVREGDVVDREAWRAWNGRRETKGGWCERVEKCVRRSVEAVEEKAEEDVIRFGEILEREEVEALVEEARRNLRERGVEVREC</sequence>
<organism evidence="2 3">
    <name type="scientific">Ascodesmis nigricans</name>
    <dbReference type="NCBI Taxonomy" id="341454"/>
    <lineage>
        <taxon>Eukaryota</taxon>
        <taxon>Fungi</taxon>
        <taxon>Dikarya</taxon>
        <taxon>Ascomycota</taxon>
        <taxon>Pezizomycotina</taxon>
        <taxon>Pezizomycetes</taxon>
        <taxon>Pezizales</taxon>
        <taxon>Ascodesmidaceae</taxon>
        <taxon>Ascodesmis</taxon>
    </lineage>
</organism>
<protein>
    <recommendedName>
        <fullName evidence="1">UBC core domain-containing protein</fullName>
    </recommendedName>
</protein>
<accession>A0A4S2MRV4</accession>
<dbReference type="Gene3D" id="3.10.110.10">
    <property type="entry name" value="Ubiquitin Conjugating Enzyme"/>
    <property type="match status" value="1"/>
</dbReference>
<name>A0A4S2MRV4_9PEZI</name>
<dbReference type="CDD" id="cd23814">
    <property type="entry name" value="UEV_AKTIP"/>
    <property type="match status" value="1"/>
</dbReference>
<gene>
    <name evidence="2" type="ORF">EX30DRAFT_343487</name>
</gene>
<evidence type="ECO:0000259" key="1">
    <source>
        <dbReference type="PROSITE" id="PS50127"/>
    </source>
</evidence>
<reference evidence="2 3" key="1">
    <citation type="submission" date="2019-04" db="EMBL/GenBank/DDBJ databases">
        <title>Comparative genomics and transcriptomics to analyze fruiting body development in filamentous ascomycetes.</title>
        <authorList>
            <consortium name="DOE Joint Genome Institute"/>
            <person name="Lutkenhaus R."/>
            <person name="Traeger S."/>
            <person name="Breuer J."/>
            <person name="Kuo A."/>
            <person name="Lipzen A."/>
            <person name="Pangilinan J."/>
            <person name="Dilworth D."/>
            <person name="Sandor L."/>
            <person name="Poggeler S."/>
            <person name="Barry K."/>
            <person name="Grigoriev I.V."/>
            <person name="Nowrousian M."/>
        </authorList>
    </citation>
    <scope>NUCLEOTIDE SEQUENCE [LARGE SCALE GENOMIC DNA]</scope>
    <source>
        <strain evidence="2 3">CBS 389.68</strain>
    </source>
</reference>
<feature type="domain" description="UBC core" evidence="1">
    <location>
        <begin position="12"/>
        <end position="167"/>
    </location>
</feature>